<organism evidence="2 3">
    <name type="scientific">Micromonospora haikouensis</name>
    <dbReference type="NCBI Taxonomy" id="686309"/>
    <lineage>
        <taxon>Bacteria</taxon>
        <taxon>Bacillati</taxon>
        <taxon>Actinomycetota</taxon>
        <taxon>Actinomycetes</taxon>
        <taxon>Micromonosporales</taxon>
        <taxon>Micromonosporaceae</taxon>
        <taxon>Micromonospora</taxon>
    </lineage>
</organism>
<proteinExistence type="predicted"/>
<gene>
    <name evidence="2" type="ORF">GA0070558_11237</name>
</gene>
<reference evidence="2 3" key="1">
    <citation type="submission" date="2016-06" db="EMBL/GenBank/DDBJ databases">
        <authorList>
            <person name="Kjaerup R.B."/>
            <person name="Dalgaard T.S."/>
            <person name="Juul-Madsen H.R."/>
        </authorList>
    </citation>
    <scope>NUCLEOTIDE SEQUENCE [LARGE SCALE GENOMIC DNA]</scope>
    <source>
        <strain evidence="2 3">DSM 45626</strain>
    </source>
</reference>
<name>A0A1C4VYX2_9ACTN</name>
<evidence type="ECO:0000313" key="2">
    <source>
        <dbReference type="EMBL" id="SCE88929.1"/>
    </source>
</evidence>
<evidence type="ECO:0000313" key="3">
    <source>
        <dbReference type="Proteomes" id="UP000199375"/>
    </source>
</evidence>
<feature type="region of interest" description="Disordered" evidence="1">
    <location>
        <begin position="31"/>
        <end position="54"/>
    </location>
</feature>
<protein>
    <submittedName>
        <fullName evidence="2">Uncharacterized protein</fullName>
    </submittedName>
</protein>
<accession>A0A1C4VYX2</accession>
<evidence type="ECO:0000256" key="1">
    <source>
        <dbReference type="SAM" id="MobiDB-lite"/>
    </source>
</evidence>
<dbReference type="Proteomes" id="UP000199375">
    <property type="component" value="Unassembled WGS sequence"/>
</dbReference>
<sequence length="54" mass="5484">MRNGFPKVNGCRGEFCPGRPSGTRAGGIFGRGACDGAHAPATADPSDLRRSGPP</sequence>
<dbReference type="AlphaFoldDB" id="A0A1C4VYX2"/>
<dbReference type="EMBL" id="FMCW01000012">
    <property type="protein sequence ID" value="SCE88929.1"/>
    <property type="molecule type" value="Genomic_DNA"/>
</dbReference>